<dbReference type="InterPro" id="IPR023997">
    <property type="entry name" value="TonB-dep_OMP_SusC/RagA_CS"/>
</dbReference>
<dbReference type="Pfam" id="PF07715">
    <property type="entry name" value="Plug"/>
    <property type="match status" value="1"/>
</dbReference>
<evidence type="ECO:0000256" key="9">
    <source>
        <dbReference type="RuleBase" id="RU003357"/>
    </source>
</evidence>
<evidence type="ECO:0000256" key="10">
    <source>
        <dbReference type="SAM" id="SignalP"/>
    </source>
</evidence>
<keyword evidence="4 8" id="KW-0812">Transmembrane</keyword>
<feature type="domain" description="TonB-dependent receptor plug" evidence="12">
    <location>
        <begin position="127"/>
        <end position="230"/>
    </location>
</feature>
<evidence type="ECO:0000313" key="13">
    <source>
        <dbReference type="EMBL" id="GLB51966.1"/>
    </source>
</evidence>
<evidence type="ECO:0000256" key="2">
    <source>
        <dbReference type="ARBA" id="ARBA00022448"/>
    </source>
</evidence>
<evidence type="ECO:0000256" key="5">
    <source>
        <dbReference type="ARBA" id="ARBA00023077"/>
    </source>
</evidence>
<feature type="domain" description="TonB-dependent receptor-like beta-barrel" evidence="11">
    <location>
        <begin position="406"/>
        <end position="828"/>
    </location>
</feature>
<dbReference type="Proteomes" id="UP001143545">
    <property type="component" value="Unassembled WGS sequence"/>
</dbReference>
<feature type="signal peptide" evidence="10">
    <location>
        <begin position="1"/>
        <end position="30"/>
    </location>
</feature>
<dbReference type="PROSITE" id="PS52016">
    <property type="entry name" value="TONB_DEPENDENT_REC_3"/>
    <property type="match status" value="1"/>
</dbReference>
<dbReference type="RefSeq" id="WP_281753013.1">
    <property type="nucleotide sequence ID" value="NZ_BRVP01000005.1"/>
</dbReference>
<gene>
    <name evidence="13" type="ORF">NBRC110019_10050</name>
</gene>
<dbReference type="InterPro" id="IPR037066">
    <property type="entry name" value="Plug_dom_sf"/>
</dbReference>
<accession>A0A9W6EUP0</accession>
<dbReference type="NCBIfam" id="TIGR04057">
    <property type="entry name" value="SusC_RagA_signa"/>
    <property type="match status" value="1"/>
</dbReference>
<dbReference type="InterPro" id="IPR008969">
    <property type="entry name" value="CarboxyPept-like_regulatory"/>
</dbReference>
<dbReference type="InterPro" id="IPR000531">
    <property type="entry name" value="Beta-barrel_TonB"/>
</dbReference>
<dbReference type="InterPro" id="IPR039426">
    <property type="entry name" value="TonB-dep_rcpt-like"/>
</dbReference>
<evidence type="ECO:0000256" key="4">
    <source>
        <dbReference type="ARBA" id="ARBA00022692"/>
    </source>
</evidence>
<evidence type="ECO:0000313" key="14">
    <source>
        <dbReference type="Proteomes" id="UP001143545"/>
    </source>
</evidence>
<sequence>MKNRYLNSKGSLFFCLAVLSCILSFQSVHAQEKTTITGTVISAEDQMMIPGVSIMEKGTSNGTSTDFDGNYTITVAPGATLEFSYIGFISQSIAIDGKTKIDVSLQTDTQQLDEVIVVGYGVQKKELVTGANQQITGESIAKQNTLNAMQALQGQTAGAQISSTSGQPGEAMKVIIRGVGTIGDATPLYIVDGVQTGDISYLNSSDIESISVLKDAASAAIYGSQAANGVILVTTKSGKKGKARITFDSYYGIQTLAKEIDLLNAKEYMTILNEAYINSGQTLAMSQEEVDQLGEGTNWLDHMIDTAIMSNYSLGISGGSETSSYSSSLSYLSQEGIVSGGDLSNYDRYNFRFNSDHKLLDGRVKFGENLSFAWINKQGISVGNQYSNGLRSAFNTSPMVPFYDANGNYYNTISDSDPWIAGMANPYAYMVYTNQNHNDNQRLLGNVWAEIEIIDNLKYRTSLGLDYNSFSSRTLTPIYSLSTYAYNNQSTVTQSEGKRYSTLIDNLLTYTFDIDDKHNFETMVGTSYYHYNGSSAYGKNVDLIYDDLEHAWLDNATNTDGALMDIQGSPENENKRLSYFGRLNYNFDGKYMFSATFRADESSQFAEGNRWGYFPSVSAGWIITRENFMTSSDNWLDYLKIRASWGQVGNQNAGAFQYLTPVTYSNTNYIFGEDEGVLTPGAYPLRLANPLIKWETSEQLDFGFDARLLNNKLNVAFDWYQKTTKDWLILPSVLATAGANPAWENGGNVKNTGVELSLTYRDFIGDDFSYSVSLNGAYNKNTVNSINTDDGIIHGETGRLWDNSPEFNRVENGHPVGYFWGYQVAGVFQNQDEVDAYGAQPDAEPGDFKYVDLNGDGTIDENDKSQIGNPNPDVTYGFAISLEYKGFDFFVQTNGVLGNQIVQSYRNQANVYNNNTTQILDRWHGEGTSNSIAKVTTDNRNYTEFSDFYVKDGDFLRISTVTLGYDLSRLFKKDNFFADKIRIYGSVQNLFTFTKYTGMDPEVGFTDASDVDGDGYSDYGFSTGVDVGFYPRPRTYMLGLNVSF</sequence>
<dbReference type="InterPro" id="IPR036942">
    <property type="entry name" value="Beta-barrel_TonB_sf"/>
</dbReference>
<comment type="subcellular location">
    <subcellularLocation>
        <location evidence="1 8">Cell outer membrane</location>
        <topology evidence="1 8">Multi-pass membrane protein</topology>
    </subcellularLocation>
</comment>
<name>A0A9W6EUP0_9FLAO</name>
<dbReference type="AlphaFoldDB" id="A0A9W6EUP0"/>
<comment type="similarity">
    <text evidence="8 9">Belongs to the TonB-dependent receptor family.</text>
</comment>
<evidence type="ECO:0000256" key="7">
    <source>
        <dbReference type="ARBA" id="ARBA00023237"/>
    </source>
</evidence>
<dbReference type="PROSITE" id="PS51257">
    <property type="entry name" value="PROKAR_LIPOPROTEIN"/>
    <property type="match status" value="1"/>
</dbReference>
<keyword evidence="6 8" id="KW-0472">Membrane</keyword>
<dbReference type="Pfam" id="PF13715">
    <property type="entry name" value="CarbopepD_reg_2"/>
    <property type="match status" value="1"/>
</dbReference>
<dbReference type="Gene3D" id="2.60.40.1120">
    <property type="entry name" value="Carboxypeptidase-like, regulatory domain"/>
    <property type="match status" value="1"/>
</dbReference>
<protein>
    <submittedName>
        <fullName evidence="13">SusC/RagA family TonB-linked outer membrane protein</fullName>
    </submittedName>
</protein>
<feature type="chain" id="PRO_5040958770" evidence="10">
    <location>
        <begin position="31"/>
        <end position="1044"/>
    </location>
</feature>
<keyword evidence="7 8" id="KW-0998">Cell outer membrane</keyword>
<evidence type="ECO:0000256" key="6">
    <source>
        <dbReference type="ARBA" id="ARBA00023136"/>
    </source>
</evidence>
<organism evidence="13 14">
    <name type="scientific">Neptunitalea chrysea</name>
    <dbReference type="NCBI Taxonomy" id="1647581"/>
    <lineage>
        <taxon>Bacteria</taxon>
        <taxon>Pseudomonadati</taxon>
        <taxon>Bacteroidota</taxon>
        <taxon>Flavobacteriia</taxon>
        <taxon>Flavobacteriales</taxon>
        <taxon>Flavobacteriaceae</taxon>
        <taxon>Neptunitalea</taxon>
    </lineage>
</organism>
<proteinExistence type="inferred from homology"/>
<dbReference type="GO" id="GO:0009279">
    <property type="term" value="C:cell outer membrane"/>
    <property type="evidence" value="ECO:0007669"/>
    <property type="project" value="UniProtKB-SubCell"/>
</dbReference>
<comment type="caution">
    <text evidence="13">The sequence shown here is derived from an EMBL/GenBank/DDBJ whole genome shotgun (WGS) entry which is preliminary data.</text>
</comment>
<dbReference type="InterPro" id="IPR012910">
    <property type="entry name" value="Plug_dom"/>
</dbReference>
<dbReference type="EMBL" id="BRVP01000005">
    <property type="protein sequence ID" value="GLB51966.1"/>
    <property type="molecule type" value="Genomic_DNA"/>
</dbReference>
<keyword evidence="2 8" id="KW-0813">Transport</keyword>
<keyword evidence="10" id="KW-0732">Signal</keyword>
<evidence type="ECO:0000256" key="1">
    <source>
        <dbReference type="ARBA" id="ARBA00004571"/>
    </source>
</evidence>
<evidence type="ECO:0000259" key="12">
    <source>
        <dbReference type="Pfam" id="PF07715"/>
    </source>
</evidence>
<keyword evidence="3 8" id="KW-1134">Transmembrane beta strand</keyword>
<dbReference type="Pfam" id="PF00593">
    <property type="entry name" value="TonB_dep_Rec_b-barrel"/>
    <property type="match status" value="1"/>
</dbReference>
<keyword evidence="14" id="KW-1185">Reference proteome</keyword>
<dbReference type="InterPro" id="IPR023996">
    <property type="entry name" value="TonB-dep_OMP_SusC/RagA"/>
</dbReference>
<evidence type="ECO:0000259" key="11">
    <source>
        <dbReference type="Pfam" id="PF00593"/>
    </source>
</evidence>
<evidence type="ECO:0000256" key="3">
    <source>
        <dbReference type="ARBA" id="ARBA00022452"/>
    </source>
</evidence>
<reference evidence="13" key="1">
    <citation type="submission" date="2022-07" db="EMBL/GenBank/DDBJ databases">
        <title>Taxonomy of Novel Oxalotrophic and Methylotrophic Bacteria.</title>
        <authorList>
            <person name="Sahin N."/>
            <person name="Tani A."/>
        </authorList>
    </citation>
    <scope>NUCLEOTIDE SEQUENCE</scope>
    <source>
        <strain evidence="13">AM327</strain>
    </source>
</reference>
<dbReference type="NCBIfam" id="TIGR04056">
    <property type="entry name" value="OMP_RagA_SusC"/>
    <property type="match status" value="1"/>
</dbReference>
<evidence type="ECO:0000256" key="8">
    <source>
        <dbReference type="PROSITE-ProRule" id="PRU01360"/>
    </source>
</evidence>
<dbReference type="SUPFAM" id="SSF49464">
    <property type="entry name" value="Carboxypeptidase regulatory domain-like"/>
    <property type="match status" value="1"/>
</dbReference>
<keyword evidence="5 9" id="KW-0798">TonB box</keyword>
<dbReference type="Gene3D" id="2.170.130.10">
    <property type="entry name" value="TonB-dependent receptor, plug domain"/>
    <property type="match status" value="1"/>
</dbReference>
<dbReference type="SUPFAM" id="SSF56935">
    <property type="entry name" value="Porins"/>
    <property type="match status" value="1"/>
</dbReference>
<dbReference type="Gene3D" id="2.40.170.20">
    <property type="entry name" value="TonB-dependent receptor, beta-barrel domain"/>
    <property type="match status" value="1"/>
</dbReference>